<keyword evidence="3" id="KW-0393">Immunoglobulin domain</keyword>
<sequence length="417" mass="46108">MKSKQTNLHFVVIVSFLLALSSPAAGQIRLSGSGSTRKTSGSFRETQTSGTNSATFNIHKVDFDKEGSYQCQYQKRGSSQTFSSPLSDSVRLSVTVSFPKPRISMSPASEVTWGQDVRITCSISTQVLGGTFILQQTSGSFRETQTSGTNSSTFNIHKMDFDKEGSYQCQYQKRGSSQTFSSPLSDSVRISVTVSLQQPNILLTCPDGGLVLSPQGAEVTRVTALSSPAPFTPSILKVVSSSSSPAPPSLKPMPLLPLLSSVAAGGLLLLLLVLLVVCLVCRRRRTRQAKQPAVLIFSQMSVGADNEYEEEEDDDYVNVDQMESKEIKEEVATVENEESDDYEDPETDSEHDYEEAGPDEHYAKPKEECLRVEDYRDQEEEEDDDDDDDNDYENVDESFCEKIVDIYSEDEDIYQNV</sequence>
<evidence type="ECO:0000313" key="9">
    <source>
        <dbReference type="Proteomes" id="UP001187415"/>
    </source>
</evidence>
<feature type="region of interest" description="Disordered" evidence="4">
    <location>
        <begin position="29"/>
        <end position="50"/>
    </location>
</feature>
<feature type="compositionally biased region" description="Acidic residues" evidence="4">
    <location>
        <begin position="335"/>
        <end position="357"/>
    </location>
</feature>
<dbReference type="AlphaFoldDB" id="A0AA88MAR7"/>
<keyword evidence="5" id="KW-0472">Membrane</keyword>
<dbReference type="FunFam" id="2.60.40.10:FF:000049">
    <property type="entry name" value="Leukocyte immunoglobulin-like receptor subfamily B member 1"/>
    <property type="match status" value="1"/>
</dbReference>
<dbReference type="Proteomes" id="UP001187415">
    <property type="component" value="Unassembled WGS sequence"/>
</dbReference>
<evidence type="ECO:0000256" key="4">
    <source>
        <dbReference type="SAM" id="MobiDB-lite"/>
    </source>
</evidence>
<dbReference type="EMBL" id="JAUPFM010000013">
    <property type="protein sequence ID" value="KAK2832817.1"/>
    <property type="molecule type" value="Genomic_DNA"/>
</dbReference>
<evidence type="ECO:0000256" key="6">
    <source>
        <dbReference type="SAM" id="SignalP"/>
    </source>
</evidence>
<dbReference type="GO" id="GO:0007166">
    <property type="term" value="P:cell surface receptor signaling pathway"/>
    <property type="evidence" value="ECO:0007669"/>
    <property type="project" value="UniProtKB-ARBA"/>
</dbReference>
<protein>
    <recommendedName>
        <fullName evidence="7">Ig-like domain-containing protein</fullName>
    </recommendedName>
</protein>
<organism evidence="8 9">
    <name type="scientific">Channa striata</name>
    <name type="common">Snakehead murrel</name>
    <name type="synonym">Ophicephalus striatus</name>
    <dbReference type="NCBI Taxonomy" id="64152"/>
    <lineage>
        <taxon>Eukaryota</taxon>
        <taxon>Metazoa</taxon>
        <taxon>Chordata</taxon>
        <taxon>Craniata</taxon>
        <taxon>Vertebrata</taxon>
        <taxon>Euteleostomi</taxon>
        <taxon>Actinopterygii</taxon>
        <taxon>Neopterygii</taxon>
        <taxon>Teleostei</taxon>
        <taxon>Neoteleostei</taxon>
        <taxon>Acanthomorphata</taxon>
        <taxon>Anabantaria</taxon>
        <taxon>Anabantiformes</taxon>
        <taxon>Channoidei</taxon>
        <taxon>Channidae</taxon>
        <taxon>Channa</taxon>
    </lineage>
</organism>
<evidence type="ECO:0000256" key="2">
    <source>
        <dbReference type="ARBA" id="ARBA00023157"/>
    </source>
</evidence>
<feature type="signal peptide" evidence="6">
    <location>
        <begin position="1"/>
        <end position="26"/>
    </location>
</feature>
<evidence type="ECO:0000256" key="3">
    <source>
        <dbReference type="ARBA" id="ARBA00023319"/>
    </source>
</evidence>
<accession>A0AA88MAR7</accession>
<feature type="region of interest" description="Disordered" evidence="4">
    <location>
        <begin position="329"/>
        <end position="398"/>
    </location>
</feature>
<keyword evidence="9" id="KW-1185">Reference proteome</keyword>
<keyword evidence="1 6" id="KW-0732">Signal</keyword>
<evidence type="ECO:0000256" key="1">
    <source>
        <dbReference type="ARBA" id="ARBA00022729"/>
    </source>
</evidence>
<dbReference type="GO" id="GO:0002764">
    <property type="term" value="P:immune response-regulating signaling pathway"/>
    <property type="evidence" value="ECO:0007669"/>
    <property type="project" value="TreeGrafter"/>
</dbReference>
<dbReference type="Gene3D" id="2.60.40.10">
    <property type="entry name" value="Immunoglobulins"/>
    <property type="match status" value="2"/>
</dbReference>
<dbReference type="InterPro" id="IPR013151">
    <property type="entry name" value="Immunoglobulin_dom"/>
</dbReference>
<evidence type="ECO:0000259" key="7">
    <source>
        <dbReference type="PROSITE" id="PS50835"/>
    </source>
</evidence>
<dbReference type="SUPFAM" id="SSF48726">
    <property type="entry name" value="Immunoglobulin"/>
    <property type="match status" value="2"/>
</dbReference>
<dbReference type="Pfam" id="PF00047">
    <property type="entry name" value="ig"/>
    <property type="match status" value="1"/>
</dbReference>
<feature type="compositionally biased region" description="Acidic residues" evidence="4">
    <location>
        <begin position="376"/>
        <end position="398"/>
    </location>
</feature>
<feature type="domain" description="Ig-like" evidence="7">
    <location>
        <begin position="101"/>
        <end position="185"/>
    </location>
</feature>
<evidence type="ECO:0000256" key="5">
    <source>
        <dbReference type="SAM" id="Phobius"/>
    </source>
</evidence>
<keyword evidence="2" id="KW-1015">Disulfide bond</keyword>
<keyword evidence="5" id="KW-0812">Transmembrane</keyword>
<feature type="chain" id="PRO_5041682146" description="Ig-like domain-containing protein" evidence="6">
    <location>
        <begin position="27"/>
        <end position="417"/>
    </location>
</feature>
<feature type="compositionally biased region" description="Basic and acidic residues" evidence="4">
    <location>
        <begin position="358"/>
        <end position="375"/>
    </location>
</feature>
<feature type="compositionally biased region" description="Low complexity" evidence="4">
    <location>
        <begin position="31"/>
        <end position="42"/>
    </location>
</feature>
<keyword evidence="5" id="KW-1133">Transmembrane helix</keyword>
<dbReference type="PROSITE" id="PS50835">
    <property type="entry name" value="IG_LIKE"/>
    <property type="match status" value="1"/>
</dbReference>
<dbReference type="InterPro" id="IPR007110">
    <property type="entry name" value="Ig-like_dom"/>
</dbReference>
<evidence type="ECO:0000313" key="8">
    <source>
        <dbReference type="EMBL" id="KAK2832817.1"/>
    </source>
</evidence>
<dbReference type="InterPro" id="IPR036179">
    <property type="entry name" value="Ig-like_dom_sf"/>
</dbReference>
<dbReference type="PANTHER" id="PTHR11738">
    <property type="entry name" value="MHC CLASS I NK CELL RECEPTOR"/>
    <property type="match status" value="1"/>
</dbReference>
<dbReference type="InterPro" id="IPR050412">
    <property type="entry name" value="Ig-like_Receptors_ImmuneReg"/>
</dbReference>
<proteinExistence type="predicted"/>
<comment type="caution">
    <text evidence="8">The sequence shown here is derived from an EMBL/GenBank/DDBJ whole genome shotgun (WGS) entry which is preliminary data.</text>
</comment>
<dbReference type="PANTHER" id="PTHR11738:SF186">
    <property type="entry name" value="OSTEOCLAST-ASSOCIATED IMMUNOGLOBULIN-LIKE RECEPTOR"/>
    <property type="match status" value="1"/>
</dbReference>
<gene>
    <name evidence="8" type="ORF">Q5P01_016706</name>
</gene>
<dbReference type="InterPro" id="IPR013783">
    <property type="entry name" value="Ig-like_fold"/>
</dbReference>
<feature type="transmembrane region" description="Helical" evidence="5">
    <location>
        <begin position="255"/>
        <end position="281"/>
    </location>
</feature>
<reference evidence="8" key="1">
    <citation type="submission" date="2023-07" db="EMBL/GenBank/DDBJ databases">
        <title>Chromosome-level Genome Assembly of Striped Snakehead (Channa striata).</title>
        <authorList>
            <person name="Liu H."/>
        </authorList>
    </citation>
    <scope>NUCLEOTIDE SEQUENCE</scope>
    <source>
        <strain evidence="8">Gz</strain>
        <tissue evidence="8">Muscle</tissue>
    </source>
</reference>
<name>A0AA88MAR7_CHASR</name>